<accession>A0ABQ9XL01</accession>
<sequence length="183" mass="20795">MYFRAGAKFPLETPFTDIDTLFKSRDPPHCTAMHSATAMNTVNVVVVEKFVSNKIPVSYSHNPSFSVDETQSSNCTFWNVSGAYHPPKPDENGTGDIAEFRSNFKVHVRQFVVRFEFSIQEAVGSRNKHLGCRWGIKHIRAERKVGERERDQESEENGLAEQDTEITPPSLLDVHDENEEPKI</sequence>
<evidence type="ECO:0000313" key="2">
    <source>
        <dbReference type="EMBL" id="KAK2951297.1"/>
    </source>
</evidence>
<proteinExistence type="predicted"/>
<feature type="compositionally biased region" description="Acidic residues" evidence="1">
    <location>
        <begin position="152"/>
        <end position="164"/>
    </location>
</feature>
<evidence type="ECO:0000256" key="1">
    <source>
        <dbReference type="SAM" id="MobiDB-lite"/>
    </source>
</evidence>
<dbReference type="Proteomes" id="UP001281761">
    <property type="component" value="Unassembled WGS sequence"/>
</dbReference>
<organism evidence="2 3">
    <name type="scientific">Blattamonas nauphoetae</name>
    <dbReference type="NCBI Taxonomy" id="2049346"/>
    <lineage>
        <taxon>Eukaryota</taxon>
        <taxon>Metamonada</taxon>
        <taxon>Preaxostyla</taxon>
        <taxon>Oxymonadida</taxon>
        <taxon>Blattamonas</taxon>
    </lineage>
</organism>
<protein>
    <submittedName>
        <fullName evidence="2">Uncharacterized protein</fullName>
    </submittedName>
</protein>
<name>A0ABQ9XL01_9EUKA</name>
<feature type="region of interest" description="Disordered" evidence="1">
    <location>
        <begin position="143"/>
        <end position="183"/>
    </location>
</feature>
<comment type="caution">
    <text evidence="2">The sequence shown here is derived from an EMBL/GenBank/DDBJ whole genome shotgun (WGS) entry which is preliminary data.</text>
</comment>
<gene>
    <name evidence="2" type="ORF">BLNAU_13784</name>
</gene>
<reference evidence="2 3" key="1">
    <citation type="journal article" date="2022" name="bioRxiv">
        <title>Genomics of Preaxostyla Flagellates Illuminates Evolutionary Transitions and the Path Towards Mitochondrial Loss.</title>
        <authorList>
            <person name="Novak L.V.F."/>
            <person name="Treitli S.C."/>
            <person name="Pyrih J."/>
            <person name="Halakuc P."/>
            <person name="Pipaliya S.V."/>
            <person name="Vacek V."/>
            <person name="Brzon O."/>
            <person name="Soukal P."/>
            <person name="Eme L."/>
            <person name="Dacks J.B."/>
            <person name="Karnkowska A."/>
            <person name="Elias M."/>
            <person name="Hampl V."/>
        </authorList>
    </citation>
    <scope>NUCLEOTIDE SEQUENCE [LARGE SCALE GENOMIC DNA]</scope>
    <source>
        <strain evidence="2">NAU3</strain>
        <tissue evidence="2">Gut</tissue>
    </source>
</reference>
<keyword evidence="3" id="KW-1185">Reference proteome</keyword>
<evidence type="ECO:0000313" key="3">
    <source>
        <dbReference type="Proteomes" id="UP001281761"/>
    </source>
</evidence>
<dbReference type="EMBL" id="JARBJD010000121">
    <property type="protein sequence ID" value="KAK2951297.1"/>
    <property type="molecule type" value="Genomic_DNA"/>
</dbReference>